<name>A0A9D4F3T3_DREPO</name>
<dbReference type="Proteomes" id="UP000828390">
    <property type="component" value="Unassembled WGS sequence"/>
</dbReference>
<accession>A0A9D4F3T3</accession>
<evidence type="ECO:0000256" key="1">
    <source>
        <dbReference type="SAM" id="MobiDB-lite"/>
    </source>
</evidence>
<protein>
    <submittedName>
        <fullName evidence="2">Uncharacterized protein</fullName>
    </submittedName>
</protein>
<reference evidence="2" key="2">
    <citation type="submission" date="2020-11" db="EMBL/GenBank/DDBJ databases">
        <authorList>
            <person name="McCartney M.A."/>
            <person name="Auch B."/>
            <person name="Kono T."/>
            <person name="Mallez S."/>
            <person name="Becker A."/>
            <person name="Gohl D.M."/>
            <person name="Silverstein K.A.T."/>
            <person name="Koren S."/>
            <person name="Bechman K.B."/>
            <person name="Herman A."/>
            <person name="Abrahante J.E."/>
            <person name="Garbe J."/>
        </authorList>
    </citation>
    <scope>NUCLEOTIDE SEQUENCE</scope>
    <source>
        <strain evidence="2">Duluth1</strain>
        <tissue evidence="2">Whole animal</tissue>
    </source>
</reference>
<keyword evidence="3" id="KW-1185">Reference proteome</keyword>
<sequence length="58" mass="6559">MQYSRSTSRHHRAGGRHGAEQEETMSGCSHWSSGIHPLKWDHIVSMTTTNVSTKTTNY</sequence>
<comment type="caution">
    <text evidence="2">The sequence shown here is derived from an EMBL/GenBank/DDBJ whole genome shotgun (WGS) entry which is preliminary data.</text>
</comment>
<feature type="region of interest" description="Disordered" evidence="1">
    <location>
        <begin position="1"/>
        <end position="30"/>
    </location>
</feature>
<dbReference type="AlphaFoldDB" id="A0A9D4F3T3"/>
<organism evidence="2 3">
    <name type="scientific">Dreissena polymorpha</name>
    <name type="common">Zebra mussel</name>
    <name type="synonym">Mytilus polymorpha</name>
    <dbReference type="NCBI Taxonomy" id="45954"/>
    <lineage>
        <taxon>Eukaryota</taxon>
        <taxon>Metazoa</taxon>
        <taxon>Spiralia</taxon>
        <taxon>Lophotrochozoa</taxon>
        <taxon>Mollusca</taxon>
        <taxon>Bivalvia</taxon>
        <taxon>Autobranchia</taxon>
        <taxon>Heteroconchia</taxon>
        <taxon>Euheterodonta</taxon>
        <taxon>Imparidentia</taxon>
        <taxon>Neoheterodontei</taxon>
        <taxon>Myida</taxon>
        <taxon>Dreissenoidea</taxon>
        <taxon>Dreissenidae</taxon>
        <taxon>Dreissena</taxon>
    </lineage>
</organism>
<proteinExistence type="predicted"/>
<reference evidence="2" key="1">
    <citation type="journal article" date="2019" name="bioRxiv">
        <title>The Genome of the Zebra Mussel, Dreissena polymorpha: A Resource for Invasive Species Research.</title>
        <authorList>
            <person name="McCartney M.A."/>
            <person name="Auch B."/>
            <person name="Kono T."/>
            <person name="Mallez S."/>
            <person name="Zhang Y."/>
            <person name="Obille A."/>
            <person name="Becker A."/>
            <person name="Abrahante J.E."/>
            <person name="Garbe J."/>
            <person name="Badalamenti J.P."/>
            <person name="Herman A."/>
            <person name="Mangelson H."/>
            <person name="Liachko I."/>
            <person name="Sullivan S."/>
            <person name="Sone E.D."/>
            <person name="Koren S."/>
            <person name="Silverstein K.A.T."/>
            <person name="Beckman K.B."/>
            <person name="Gohl D.M."/>
        </authorList>
    </citation>
    <scope>NUCLEOTIDE SEQUENCE</scope>
    <source>
        <strain evidence="2">Duluth1</strain>
        <tissue evidence="2">Whole animal</tissue>
    </source>
</reference>
<gene>
    <name evidence="2" type="ORF">DPMN_168976</name>
</gene>
<dbReference type="EMBL" id="JAIWYP010000008">
    <property type="protein sequence ID" value="KAH3790769.1"/>
    <property type="molecule type" value="Genomic_DNA"/>
</dbReference>
<evidence type="ECO:0000313" key="3">
    <source>
        <dbReference type="Proteomes" id="UP000828390"/>
    </source>
</evidence>
<evidence type="ECO:0000313" key="2">
    <source>
        <dbReference type="EMBL" id="KAH3790769.1"/>
    </source>
</evidence>